<accession>A0ABR3LYT5</accession>
<evidence type="ECO:0000313" key="2">
    <source>
        <dbReference type="Proteomes" id="UP001558613"/>
    </source>
</evidence>
<reference evidence="1 2" key="1">
    <citation type="submission" date="2023-09" db="EMBL/GenBank/DDBJ databases">
        <authorList>
            <person name="Wang M."/>
        </authorList>
    </citation>
    <scope>NUCLEOTIDE SEQUENCE [LARGE SCALE GENOMIC DNA]</scope>
    <source>
        <strain evidence="1">GT-2023</strain>
        <tissue evidence="1">Liver</tissue>
    </source>
</reference>
<keyword evidence="2" id="KW-1185">Reference proteome</keyword>
<comment type="caution">
    <text evidence="1">The sequence shown here is derived from an EMBL/GenBank/DDBJ whole genome shotgun (WGS) entry which is preliminary data.</text>
</comment>
<dbReference type="EMBL" id="JAYMGO010000017">
    <property type="protein sequence ID" value="KAL1258043.1"/>
    <property type="molecule type" value="Genomic_DNA"/>
</dbReference>
<organism evidence="1 2">
    <name type="scientific">Cirrhinus molitorella</name>
    <name type="common">mud carp</name>
    <dbReference type="NCBI Taxonomy" id="172907"/>
    <lineage>
        <taxon>Eukaryota</taxon>
        <taxon>Metazoa</taxon>
        <taxon>Chordata</taxon>
        <taxon>Craniata</taxon>
        <taxon>Vertebrata</taxon>
        <taxon>Euteleostomi</taxon>
        <taxon>Actinopterygii</taxon>
        <taxon>Neopterygii</taxon>
        <taxon>Teleostei</taxon>
        <taxon>Ostariophysi</taxon>
        <taxon>Cypriniformes</taxon>
        <taxon>Cyprinidae</taxon>
        <taxon>Labeoninae</taxon>
        <taxon>Labeonini</taxon>
        <taxon>Cirrhinus</taxon>
    </lineage>
</organism>
<sequence>MVRWSVESDRVLTTNEPLRLKAYGGHLFKEVSVRLFGPLLMRPECDCCIVTFTNEPHHEDKQTVVQFKELNKAERPSSINSGNPTAAPKYWNFSWIAEDELTFPEDPVSTSDCSSKGKSCDRRPAGYYPEFAWSLTSAEDSWAKDQTMAKTKASFQGWEEGKAELRGKGVSFGEVTVMRRTQVQHDIAMGATKMKDARPLDLLSPMDSPTFTAPSTT</sequence>
<proteinExistence type="predicted"/>
<name>A0ABR3LYT5_9TELE</name>
<dbReference type="Proteomes" id="UP001558613">
    <property type="component" value="Unassembled WGS sequence"/>
</dbReference>
<gene>
    <name evidence="1" type="ORF">QQF64_011287</name>
</gene>
<protein>
    <submittedName>
        <fullName evidence="1">Uncharacterized protein</fullName>
    </submittedName>
</protein>
<evidence type="ECO:0000313" key="1">
    <source>
        <dbReference type="EMBL" id="KAL1258043.1"/>
    </source>
</evidence>